<dbReference type="PROSITE" id="PS50924">
    <property type="entry name" value="MHYT"/>
    <property type="match status" value="1"/>
</dbReference>
<feature type="transmembrane region" description="Helical" evidence="2">
    <location>
        <begin position="228"/>
        <end position="251"/>
    </location>
</feature>
<sequence length="852" mass="94027">MHHARAEHIAAIVHYDVAFTILSIFTSLAGCITTLELLHRRTSTKGLFNWFLFIGACIAMGGTGIWSMHFIANRAVIIGDGTAPEQIQYSPGFTALSVFLPVLVLGAAFYFLGTDRSKARPLYLTLAGVLTGTAVCGMHYVGNAGIQNYRCQYRTANVAGAAVIAVAASLVALSVFFQLRERWTDSWWKRALCAVVLASAVCGMHWTAAVGTTYLGLGGNTYQGTTRVQTVIVCAVLSIGCCLVLLIVAVVRGQKIRRTRTRAQQVVLACAYFDETGRIMVTQEGAFPCHKITNRYFEKNFGEDELSRSHPTFLWIFRASRNWSAVKELVPGMIEHLDSDPHARQYRPGYSTPSSDASSEVSVSFSNVFKQLFCVAASQLSSIVHEPLETLGVLFEEALDTGTTHLIKSVRYNKGSISAESAKVDLEADPFGLGRGKYLFLNRQLTKGAADRFAAMGYRFASINQVSDLLAKNMEVKPERMHIRLDRMRSSVSSDHLPPPGVHLACFMVRPSVSKSFDVLVPTALQNQLPTSQLKLSLLTEWHKQAIHKYDEWKLRNVLEALVHAPNETVGERDFHFTFHAALLRLIDQVGDMEFMMDAVFSARPVEIRCQESHDGGALSGSRCTLLTVRIMNTIHAKPVQGMTYVPLGFFGAQQVVEAGDLREKERFERRVRMEFGYGILKKPFETSDMQSPPGSPWGAWGGESGRGSIGQKWSRLWPSWSRGERKGSESSHDNHENEDETRIVKTVEISLKEEKDEDGSLSSSPDVNRAATADRDYSTESGIASDVDEFEKREVANRGRYTAGVSGGAGDGVRFATKGCRLSTVGGVEMVEMEAAEKGGWVSDVFGMFRL</sequence>
<dbReference type="PANTHER" id="PTHR35152">
    <property type="entry name" value="DOMAIN SIGNALLING PROTEIN, PUTATIVE (AFU_ORTHOLOGUE AFUA_5G11310)-RELATED"/>
    <property type="match status" value="1"/>
</dbReference>
<evidence type="ECO:0000313" key="4">
    <source>
        <dbReference type="EMBL" id="ETN42252.1"/>
    </source>
</evidence>
<dbReference type="HOGENOM" id="CLU_008375_2_0_1"/>
<dbReference type="PANTHER" id="PTHR35152:SF1">
    <property type="entry name" value="DOMAIN SIGNALLING PROTEIN, PUTATIVE (AFU_ORTHOLOGUE AFUA_5G11310)-RELATED"/>
    <property type="match status" value="1"/>
</dbReference>
<feature type="domain" description="MHYT" evidence="3">
    <location>
        <begin position="15"/>
        <end position="215"/>
    </location>
</feature>
<dbReference type="InParanoid" id="W2S0P8"/>
<feature type="compositionally biased region" description="Gly residues" evidence="1">
    <location>
        <begin position="700"/>
        <end position="709"/>
    </location>
</feature>
<keyword evidence="2" id="KW-0812">Transmembrane</keyword>
<keyword evidence="5" id="KW-1185">Reference proteome</keyword>
<dbReference type="GeneID" id="19971532"/>
<dbReference type="Pfam" id="PF03707">
    <property type="entry name" value="MHYT"/>
    <property type="match status" value="2"/>
</dbReference>
<feature type="transmembrane region" description="Helical" evidence="2">
    <location>
        <begin position="12"/>
        <end position="35"/>
    </location>
</feature>
<evidence type="ECO:0000256" key="2">
    <source>
        <dbReference type="SAM" id="Phobius"/>
    </source>
</evidence>
<feature type="transmembrane region" description="Helical" evidence="2">
    <location>
        <begin position="47"/>
        <end position="72"/>
    </location>
</feature>
<dbReference type="Proteomes" id="UP000030752">
    <property type="component" value="Unassembled WGS sequence"/>
</dbReference>
<dbReference type="STRING" id="1220924.W2S0P8"/>
<evidence type="ECO:0000313" key="5">
    <source>
        <dbReference type="Proteomes" id="UP000030752"/>
    </source>
</evidence>
<evidence type="ECO:0000256" key="1">
    <source>
        <dbReference type="SAM" id="MobiDB-lite"/>
    </source>
</evidence>
<dbReference type="PROSITE" id="PS51257">
    <property type="entry name" value="PROKAR_LIPOPROTEIN"/>
    <property type="match status" value="1"/>
</dbReference>
<dbReference type="RefSeq" id="XP_008716761.1">
    <property type="nucleotide sequence ID" value="XM_008718539.1"/>
</dbReference>
<feature type="transmembrane region" description="Helical" evidence="2">
    <location>
        <begin position="158"/>
        <end position="179"/>
    </location>
</feature>
<dbReference type="eggNOG" id="ENOG502R57D">
    <property type="taxonomic scope" value="Eukaryota"/>
</dbReference>
<dbReference type="EMBL" id="KB822719">
    <property type="protein sequence ID" value="ETN42252.1"/>
    <property type="molecule type" value="Genomic_DNA"/>
</dbReference>
<feature type="transmembrane region" description="Helical" evidence="2">
    <location>
        <begin position="124"/>
        <end position="146"/>
    </location>
</feature>
<gene>
    <name evidence="4" type="ORF">HMPREF1541_04193</name>
</gene>
<dbReference type="VEuPathDB" id="FungiDB:HMPREF1541_04193"/>
<dbReference type="InterPro" id="IPR005330">
    <property type="entry name" value="MHYT_dom"/>
</dbReference>
<feature type="transmembrane region" description="Helical" evidence="2">
    <location>
        <begin position="92"/>
        <end position="112"/>
    </location>
</feature>
<keyword evidence="2" id="KW-0472">Membrane</keyword>
<feature type="transmembrane region" description="Helical" evidence="2">
    <location>
        <begin position="191"/>
        <end position="208"/>
    </location>
</feature>
<dbReference type="AlphaFoldDB" id="W2S0P8"/>
<protein>
    <recommendedName>
        <fullName evidence="3">MHYT domain-containing protein</fullName>
    </recommendedName>
</protein>
<feature type="compositionally biased region" description="Basic and acidic residues" evidence="1">
    <location>
        <begin position="723"/>
        <end position="755"/>
    </location>
</feature>
<evidence type="ECO:0000259" key="3">
    <source>
        <dbReference type="PROSITE" id="PS50924"/>
    </source>
</evidence>
<accession>W2S0P8</accession>
<organism evidence="4 5">
    <name type="scientific">Cyphellophora europaea (strain CBS 101466)</name>
    <name type="common">Phialophora europaea</name>
    <dbReference type="NCBI Taxonomy" id="1220924"/>
    <lineage>
        <taxon>Eukaryota</taxon>
        <taxon>Fungi</taxon>
        <taxon>Dikarya</taxon>
        <taxon>Ascomycota</taxon>
        <taxon>Pezizomycotina</taxon>
        <taxon>Eurotiomycetes</taxon>
        <taxon>Chaetothyriomycetidae</taxon>
        <taxon>Chaetothyriales</taxon>
        <taxon>Cyphellophoraceae</taxon>
        <taxon>Cyphellophora</taxon>
    </lineage>
</organism>
<dbReference type="OrthoDB" id="264015at2759"/>
<name>W2S0P8_CYPE1</name>
<reference evidence="4 5" key="1">
    <citation type="submission" date="2013-03" db="EMBL/GenBank/DDBJ databases">
        <title>The Genome Sequence of Phialophora europaea CBS 101466.</title>
        <authorList>
            <consortium name="The Broad Institute Genomics Platform"/>
            <person name="Cuomo C."/>
            <person name="de Hoog S."/>
            <person name="Gorbushina A."/>
            <person name="Walker B."/>
            <person name="Young S.K."/>
            <person name="Zeng Q."/>
            <person name="Gargeya S."/>
            <person name="Fitzgerald M."/>
            <person name="Haas B."/>
            <person name="Abouelleil A."/>
            <person name="Allen A.W."/>
            <person name="Alvarado L."/>
            <person name="Arachchi H.M."/>
            <person name="Berlin A.M."/>
            <person name="Chapman S.B."/>
            <person name="Gainer-Dewar J."/>
            <person name="Goldberg J."/>
            <person name="Griggs A."/>
            <person name="Gujja S."/>
            <person name="Hansen M."/>
            <person name="Howarth C."/>
            <person name="Imamovic A."/>
            <person name="Ireland A."/>
            <person name="Larimer J."/>
            <person name="McCowan C."/>
            <person name="Murphy C."/>
            <person name="Pearson M."/>
            <person name="Poon T.W."/>
            <person name="Priest M."/>
            <person name="Roberts A."/>
            <person name="Saif S."/>
            <person name="Shea T."/>
            <person name="Sisk P."/>
            <person name="Sykes S."/>
            <person name="Wortman J."/>
            <person name="Nusbaum C."/>
            <person name="Birren B."/>
        </authorList>
    </citation>
    <scope>NUCLEOTIDE SEQUENCE [LARGE SCALE GENOMIC DNA]</scope>
    <source>
        <strain evidence="4 5">CBS 101466</strain>
    </source>
</reference>
<keyword evidence="2" id="KW-1133">Transmembrane helix</keyword>
<feature type="region of interest" description="Disordered" evidence="1">
    <location>
        <begin position="685"/>
        <end position="786"/>
    </location>
</feature>
<proteinExistence type="predicted"/>